<comment type="similarity">
    <text evidence="6">Belongs to the class-I pyridoxal-phosphate-dependent aminotransferase family. Alanine aminotransferase subfamily.</text>
</comment>
<dbReference type="EMBL" id="JABMIG020000016">
    <property type="protein sequence ID" value="KAL3802976.1"/>
    <property type="molecule type" value="Genomic_DNA"/>
</dbReference>
<dbReference type="PANTHER" id="PTHR11751:SF29">
    <property type="entry name" value="ALANINE TRANSAMINASE"/>
    <property type="match status" value="1"/>
</dbReference>
<keyword evidence="9" id="KW-1185">Reference proteome</keyword>
<evidence type="ECO:0000256" key="6">
    <source>
        <dbReference type="ARBA" id="ARBA00025785"/>
    </source>
</evidence>
<dbReference type="PROSITE" id="PS50222">
    <property type="entry name" value="EF_HAND_2"/>
    <property type="match status" value="1"/>
</dbReference>
<evidence type="ECO:0000256" key="4">
    <source>
        <dbReference type="ARBA" id="ARBA00022679"/>
    </source>
</evidence>
<comment type="subunit">
    <text evidence="2">Homodimer.</text>
</comment>
<sequence length="720" mass="80201">MRAGRGKARQGKMCFLYNILCGKERKAGQPQLADRIISFLIAIGHKTDLLGLSYTFYNRLNTMIMRPSLAFAGRVSSARLARRSVGVATMEVTPLSRLLSTADPTSVGEKTRTFSTAPRKGTEFIFSRLGETSKITPLIAKLQQECWDGYVSTGRGCQTLFQLIDTESKGTITWSEIRFFLENIRQSDINPDARKMVLEASHDHEIRFPEFQAWLIKATRVDPGLKNSFASEHYNKSIGKSHHVEDRTHSWNKHTMSQNLRRMQYAVRGEIVIRADALAAEGKKIIYTNIGNPHAVGQKPISYYRQVLSLCDLPAEYGVDNPAVASAFPSDVVQRAIEMRNAIGPSGTGAYTNSQGIEKFREDVSHFITLRDEHISLPSNIFLTNGASAAIESVLTGLIGTNRDSVMIPIPQYPIYSAIISRLGARQVGYFLDEEKGWAITERELEERRTAAVERDGLNIRAFTLINPGNPTGQVMSREDLEIICKFCAKYDIVLLADEVYQKNIYDDSKQFISAKKVALETPGCENLQLISFHSTSKGLIGECGRRGGYMELHNIDPYVQTQLYKLASSSLCSSVDGQIMTSLMVRPPLPGEESNKQFVHEELEIYLSLKRRAASLVDGLNAIDGISSTKAEGAMYAFPCVKLPQKALDAAAAKDQTPDMLYCLSLLEETGICVVPASGFGQKEGRVGFRTTFLPPEEELNHAIVEFKRHHEFFCDKYA</sequence>
<dbReference type="InterPro" id="IPR011992">
    <property type="entry name" value="EF-hand-dom_pair"/>
</dbReference>
<dbReference type="Proteomes" id="UP001516023">
    <property type="component" value="Unassembled WGS sequence"/>
</dbReference>
<proteinExistence type="inferred from homology"/>
<gene>
    <name evidence="8" type="ORF">HJC23_011599</name>
</gene>
<dbReference type="InterPro" id="IPR004839">
    <property type="entry name" value="Aminotransferase_I/II_large"/>
</dbReference>
<dbReference type="CDD" id="cd00609">
    <property type="entry name" value="AAT_like"/>
    <property type="match status" value="1"/>
</dbReference>
<comment type="caution">
    <text evidence="8">The sequence shown here is derived from an EMBL/GenBank/DDBJ whole genome shotgun (WGS) entry which is preliminary data.</text>
</comment>
<dbReference type="SUPFAM" id="SSF47473">
    <property type="entry name" value="EF-hand"/>
    <property type="match status" value="1"/>
</dbReference>
<protein>
    <recommendedName>
        <fullName evidence="7">EF-hand domain-containing protein</fullName>
    </recommendedName>
</protein>
<dbReference type="SUPFAM" id="SSF53383">
    <property type="entry name" value="PLP-dependent transferases"/>
    <property type="match status" value="1"/>
</dbReference>
<dbReference type="AlphaFoldDB" id="A0ABD3QVC5"/>
<dbReference type="InterPro" id="IPR045088">
    <property type="entry name" value="ALAT1/2-like"/>
</dbReference>
<evidence type="ECO:0000256" key="5">
    <source>
        <dbReference type="ARBA" id="ARBA00022898"/>
    </source>
</evidence>
<evidence type="ECO:0000256" key="2">
    <source>
        <dbReference type="ARBA" id="ARBA00011738"/>
    </source>
</evidence>
<dbReference type="FunFam" id="3.40.640.10:FF:000104">
    <property type="entry name" value="Alanine aminotransferase, putative"/>
    <property type="match status" value="1"/>
</dbReference>
<dbReference type="InterPro" id="IPR015422">
    <property type="entry name" value="PyrdxlP-dep_Trfase_small"/>
</dbReference>
<dbReference type="InterPro" id="IPR015424">
    <property type="entry name" value="PyrdxlP-dep_Trfase"/>
</dbReference>
<accession>A0ABD3QVC5</accession>
<keyword evidence="4" id="KW-0808">Transferase</keyword>
<dbReference type="InterPro" id="IPR015421">
    <property type="entry name" value="PyrdxlP-dep_Trfase_major"/>
</dbReference>
<dbReference type="Gene3D" id="1.10.238.10">
    <property type="entry name" value="EF-hand"/>
    <property type="match status" value="1"/>
</dbReference>
<dbReference type="Pfam" id="PF00155">
    <property type="entry name" value="Aminotran_1_2"/>
    <property type="match status" value="1"/>
</dbReference>
<evidence type="ECO:0000313" key="9">
    <source>
        <dbReference type="Proteomes" id="UP001516023"/>
    </source>
</evidence>
<dbReference type="PANTHER" id="PTHR11751">
    <property type="entry name" value="ALANINE AMINOTRANSFERASE"/>
    <property type="match status" value="1"/>
</dbReference>
<dbReference type="Gene3D" id="3.40.640.10">
    <property type="entry name" value="Type I PLP-dependent aspartate aminotransferase-like (Major domain)"/>
    <property type="match status" value="1"/>
</dbReference>
<organism evidence="8 9">
    <name type="scientific">Cyclotella cryptica</name>
    <dbReference type="NCBI Taxonomy" id="29204"/>
    <lineage>
        <taxon>Eukaryota</taxon>
        <taxon>Sar</taxon>
        <taxon>Stramenopiles</taxon>
        <taxon>Ochrophyta</taxon>
        <taxon>Bacillariophyta</taxon>
        <taxon>Coscinodiscophyceae</taxon>
        <taxon>Thalassiosirophycidae</taxon>
        <taxon>Stephanodiscales</taxon>
        <taxon>Stephanodiscaceae</taxon>
        <taxon>Cyclotella</taxon>
    </lineage>
</organism>
<keyword evidence="3" id="KW-0032">Aminotransferase</keyword>
<evidence type="ECO:0000313" key="8">
    <source>
        <dbReference type="EMBL" id="KAL3802976.1"/>
    </source>
</evidence>
<feature type="domain" description="EF-hand" evidence="7">
    <location>
        <begin position="152"/>
        <end position="187"/>
    </location>
</feature>
<dbReference type="GO" id="GO:0008483">
    <property type="term" value="F:transaminase activity"/>
    <property type="evidence" value="ECO:0007669"/>
    <property type="project" value="UniProtKB-KW"/>
</dbReference>
<evidence type="ECO:0000259" key="7">
    <source>
        <dbReference type="PROSITE" id="PS50222"/>
    </source>
</evidence>
<dbReference type="FunFam" id="3.90.1150.10:FF:000151">
    <property type="entry name" value="Alanine aminotransferase 2"/>
    <property type="match status" value="1"/>
</dbReference>
<dbReference type="Gene3D" id="3.90.1150.10">
    <property type="entry name" value="Aspartate Aminotransferase, domain 1"/>
    <property type="match status" value="1"/>
</dbReference>
<dbReference type="InterPro" id="IPR002048">
    <property type="entry name" value="EF_hand_dom"/>
</dbReference>
<reference evidence="8 9" key="1">
    <citation type="journal article" date="2020" name="G3 (Bethesda)">
        <title>Improved Reference Genome for Cyclotella cryptica CCMP332, a Model for Cell Wall Morphogenesis, Salinity Adaptation, and Lipid Production in Diatoms (Bacillariophyta).</title>
        <authorList>
            <person name="Roberts W.R."/>
            <person name="Downey K.M."/>
            <person name="Ruck E.C."/>
            <person name="Traller J.C."/>
            <person name="Alverson A.J."/>
        </authorList>
    </citation>
    <scope>NUCLEOTIDE SEQUENCE [LARGE SCALE GENOMIC DNA]</scope>
    <source>
        <strain evidence="8 9">CCMP332</strain>
    </source>
</reference>
<evidence type="ECO:0000256" key="3">
    <source>
        <dbReference type="ARBA" id="ARBA00022576"/>
    </source>
</evidence>
<evidence type="ECO:0000256" key="1">
    <source>
        <dbReference type="ARBA" id="ARBA00001933"/>
    </source>
</evidence>
<name>A0ABD3QVC5_9STRA</name>
<dbReference type="FunFam" id="1.10.287.1970:FF:000001">
    <property type="entry name" value="Alanine aminotransferase 2"/>
    <property type="match status" value="1"/>
</dbReference>
<dbReference type="Gene3D" id="1.10.287.1970">
    <property type="match status" value="1"/>
</dbReference>
<keyword evidence="5" id="KW-0663">Pyridoxal phosphate</keyword>
<comment type="cofactor">
    <cofactor evidence="1">
        <name>pyridoxal 5'-phosphate</name>
        <dbReference type="ChEBI" id="CHEBI:597326"/>
    </cofactor>
</comment>